<dbReference type="InterPro" id="IPR053151">
    <property type="entry name" value="RNase_H-like"/>
</dbReference>
<evidence type="ECO:0000259" key="1">
    <source>
        <dbReference type="Pfam" id="PF13456"/>
    </source>
</evidence>
<gene>
    <name evidence="2" type="ORF">BRAPAZ1V2_A09P25610.2</name>
</gene>
<sequence>MNLEGDALMALQHCWSLGYRKIIMETDCRTAKEILQDNKLNFQVYNWTKNIREWSKKFEEVEYRWINRRSNKVADKLATSNPTQTPFLFHYYVPNNITTLLQEDYVLSHSN</sequence>
<dbReference type="Gramene" id="A09p25610.2_BraZ1">
    <property type="protein sequence ID" value="A09p25610.2_BraZ1.CDS"/>
    <property type="gene ID" value="A09g25610.2_BraZ1"/>
</dbReference>
<organism evidence="2 3">
    <name type="scientific">Brassica campestris</name>
    <name type="common">Field mustard</name>
    <dbReference type="NCBI Taxonomy" id="3711"/>
    <lineage>
        <taxon>Eukaryota</taxon>
        <taxon>Viridiplantae</taxon>
        <taxon>Streptophyta</taxon>
        <taxon>Embryophyta</taxon>
        <taxon>Tracheophyta</taxon>
        <taxon>Spermatophyta</taxon>
        <taxon>Magnoliopsida</taxon>
        <taxon>eudicotyledons</taxon>
        <taxon>Gunneridae</taxon>
        <taxon>Pentapetalae</taxon>
        <taxon>rosids</taxon>
        <taxon>malvids</taxon>
        <taxon>Brassicales</taxon>
        <taxon>Brassicaceae</taxon>
        <taxon>Brassiceae</taxon>
        <taxon>Brassica</taxon>
    </lineage>
</organism>
<accession>A0A8D9FYV2</accession>
<protein>
    <recommendedName>
        <fullName evidence="1">RNase H type-1 domain-containing protein</fullName>
    </recommendedName>
</protein>
<dbReference type="AlphaFoldDB" id="A0A8D9FYV2"/>
<evidence type="ECO:0000313" key="2">
    <source>
        <dbReference type="EMBL" id="CAG7862094.1"/>
    </source>
</evidence>
<dbReference type="SUPFAM" id="SSF53098">
    <property type="entry name" value="Ribonuclease H-like"/>
    <property type="match status" value="1"/>
</dbReference>
<dbReference type="InterPro" id="IPR002156">
    <property type="entry name" value="RNaseH_domain"/>
</dbReference>
<dbReference type="GO" id="GO:0004523">
    <property type="term" value="F:RNA-DNA hybrid ribonuclease activity"/>
    <property type="evidence" value="ECO:0007669"/>
    <property type="project" value="InterPro"/>
</dbReference>
<dbReference type="InterPro" id="IPR012337">
    <property type="entry name" value="RNaseH-like_sf"/>
</dbReference>
<dbReference type="CDD" id="cd06222">
    <property type="entry name" value="RNase_H_like"/>
    <property type="match status" value="1"/>
</dbReference>
<reference evidence="2 3" key="1">
    <citation type="submission" date="2021-07" db="EMBL/GenBank/DDBJ databases">
        <authorList>
            <consortium name="Genoscope - CEA"/>
            <person name="William W."/>
        </authorList>
    </citation>
    <scope>NUCLEOTIDE SEQUENCE [LARGE SCALE GENOMIC DNA]</scope>
</reference>
<dbReference type="Gene3D" id="3.30.420.10">
    <property type="entry name" value="Ribonuclease H-like superfamily/Ribonuclease H"/>
    <property type="match status" value="1"/>
</dbReference>
<feature type="domain" description="RNase H type-1" evidence="1">
    <location>
        <begin position="8"/>
        <end position="79"/>
    </location>
</feature>
<dbReference type="EMBL" id="LS974625">
    <property type="protein sequence ID" value="CAG7862094.1"/>
    <property type="molecule type" value="Genomic_DNA"/>
</dbReference>
<dbReference type="Pfam" id="PF13456">
    <property type="entry name" value="RVT_3"/>
    <property type="match status" value="1"/>
</dbReference>
<dbReference type="PANTHER" id="PTHR47723">
    <property type="entry name" value="OS05G0353850 PROTEIN"/>
    <property type="match status" value="1"/>
</dbReference>
<evidence type="ECO:0000313" key="3">
    <source>
        <dbReference type="Proteomes" id="UP000694005"/>
    </source>
</evidence>
<dbReference type="Proteomes" id="UP000694005">
    <property type="component" value="Chromosome A09"/>
</dbReference>
<dbReference type="InterPro" id="IPR036397">
    <property type="entry name" value="RNaseH_sf"/>
</dbReference>
<proteinExistence type="predicted"/>
<dbReference type="InterPro" id="IPR044730">
    <property type="entry name" value="RNase_H-like_dom_plant"/>
</dbReference>
<name>A0A8D9FYV2_BRACM</name>
<dbReference type="PANTHER" id="PTHR47723:SF19">
    <property type="entry name" value="POLYNUCLEOTIDYL TRANSFERASE, RIBONUCLEASE H-LIKE SUPERFAMILY PROTEIN"/>
    <property type="match status" value="1"/>
</dbReference>
<dbReference type="GO" id="GO:0003676">
    <property type="term" value="F:nucleic acid binding"/>
    <property type="evidence" value="ECO:0007669"/>
    <property type="project" value="InterPro"/>
</dbReference>